<dbReference type="KEGG" id="sgj:IAG43_00250"/>
<keyword evidence="2" id="KW-1185">Reference proteome</keyword>
<sequence length="48" mass="5341">MSRVAGAFKVIRGKKQEADGKALSDARLRDAGRRLAAQGQTEMRRRRA</sequence>
<reference evidence="1 2" key="1">
    <citation type="submission" date="2020-08" db="EMBL/GenBank/DDBJ databases">
        <title>A novel species.</title>
        <authorList>
            <person name="Gao J."/>
        </authorList>
    </citation>
    <scope>NUCLEOTIDE SEQUENCE [LARGE SCALE GENOMIC DNA]</scope>
    <source>
        <strain evidence="1 2">CRPJ-33</strain>
    </source>
</reference>
<proteinExistence type="predicted"/>
<dbReference type="Proteomes" id="UP000516230">
    <property type="component" value="Chromosome"/>
</dbReference>
<evidence type="ECO:0008006" key="3">
    <source>
        <dbReference type="Google" id="ProtNLM"/>
    </source>
</evidence>
<evidence type="ECO:0000313" key="1">
    <source>
        <dbReference type="EMBL" id="QNP61504.1"/>
    </source>
</evidence>
<evidence type="ECO:0000313" key="2">
    <source>
        <dbReference type="Proteomes" id="UP000516230"/>
    </source>
</evidence>
<protein>
    <recommendedName>
        <fullName evidence="3">CsbD family protein</fullName>
    </recommendedName>
</protein>
<dbReference type="EMBL" id="CP060825">
    <property type="protein sequence ID" value="QNP61504.1"/>
    <property type="molecule type" value="Genomic_DNA"/>
</dbReference>
<accession>A0A7H0HLT8</accession>
<dbReference type="RefSeq" id="WP_187738711.1">
    <property type="nucleotide sequence ID" value="NZ_CP060825.1"/>
</dbReference>
<name>A0A7H0HLT8_9ACTN</name>
<dbReference type="AlphaFoldDB" id="A0A7H0HLT8"/>
<organism evidence="1 2">
    <name type="scientific">Streptomyces genisteinicus</name>
    <dbReference type="NCBI Taxonomy" id="2768068"/>
    <lineage>
        <taxon>Bacteria</taxon>
        <taxon>Bacillati</taxon>
        <taxon>Actinomycetota</taxon>
        <taxon>Actinomycetes</taxon>
        <taxon>Kitasatosporales</taxon>
        <taxon>Streptomycetaceae</taxon>
        <taxon>Streptomyces</taxon>
    </lineage>
</organism>
<gene>
    <name evidence="1" type="ORF">IAG43_00250</name>
</gene>